<dbReference type="SUPFAM" id="SSF52058">
    <property type="entry name" value="L domain-like"/>
    <property type="match status" value="1"/>
</dbReference>
<sequence length="211" mass="24447">MNTSLTRIFIDDKTNYSISIEQKNLGSSIKKNAFCNCSSLKRAHLFIPNFGKIEQKAFFNCSSLHTKEVNSLFCKNVNLSSFIGCPKRIKIVVFKNNQKVGVIDQTNMNPIIRTSRHLYKSHLSSLNKSFLSFVPKKNKKIANKRKRNKKRSKRPQKDVNKSSLQFIYKYKDIQYYCSISGSKRKSVFDVNPDDVTEYNYDIPSMRPPLNI</sequence>
<name>A0ABR2KW73_9EUKA</name>
<keyword evidence="2" id="KW-1185">Reference proteome</keyword>
<proteinExistence type="predicted"/>
<dbReference type="Gene3D" id="3.80.10.10">
    <property type="entry name" value="Ribonuclease Inhibitor"/>
    <property type="match status" value="1"/>
</dbReference>
<evidence type="ECO:0000313" key="1">
    <source>
        <dbReference type="EMBL" id="KAK8895167.1"/>
    </source>
</evidence>
<gene>
    <name evidence="1" type="ORF">M9Y10_023609</name>
</gene>
<reference evidence="1 2" key="1">
    <citation type="submission" date="2024-04" db="EMBL/GenBank/DDBJ databases">
        <title>Tritrichomonas musculus Genome.</title>
        <authorList>
            <person name="Alves-Ferreira E."/>
            <person name="Grigg M."/>
            <person name="Lorenzi H."/>
            <person name="Galac M."/>
        </authorList>
    </citation>
    <scope>NUCLEOTIDE SEQUENCE [LARGE SCALE GENOMIC DNA]</scope>
    <source>
        <strain evidence="1 2">EAF2021</strain>
    </source>
</reference>
<comment type="caution">
    <text evidence="1">The sequence shown here is derived from an EMBL/GenBank/DDBJ whole genome shotgun (WGS) entry which is preliminary data.</text>
</comment>
<evidence type="ECO:0000313" key="2">
    <source>
        <dbReference type="Proteomes" id="UP001470230"/>
    </source>
</evidence>
<protein>
    <submittedName>
        <fullName evidence="1">Uncharacterized protein</fullName>
    </submittedName>
</protein>
<dbReference type="Proteomes" id="UP001470230">
    <property type="component" value="Unassembled WGS sequence"/>
</dbReference>
<dbReference type="EMBL" id="JAPFFF010000003">
    <property type="protein sequence ID" value="KAK8895167.1"/>
    <property type="molecule type" value="Genomic_DNA"/>
</dbReference>
<organism evidence="1 2">
    <name type="scientific">Tritrichomonas musculus</name>
    <dbReference type="NCBI Taxonomy" id="1915356"/>
    <lineage>
        <taxon>Eukaryota</taxon>
        <taxon>Metamonada</taxon>
        <taxon>Parabasalia</taxon>
        <taxon>Tritrichomonadida</taxon>
        <taxon>Tritrichomonadidae</taxon>
        <taxon>Tritrichomonas</taxon>
    </lineage>
</organism>
<dbReference type="InterPro" id="IPR032675">
    <property type="entry name" value="LRR_dom_sf"/>
</dbReference>
<accession>A0ABR2KW73</accession>